<evidence type="ECO:0000256" key="4">
    <source>
        <dbReference type="ARBA" id="ARBA00022519"/>
    </source>
</evidence>
<feature type="transmembrane region" description="Helical" evidence="9">
    <location>
        <begin position="62"/>
        <end position="78"/>
    </location>
</feature>
<dbReference type="PANTHER" id="PTHR35011:SF4">
    <property type="entry name" value="SLL1102 PROTEIN"/>
    <property type="match status" value="1"/>
</dbReference>
<comment type="similarity">
    <text evidence="8 9">Belongs to the TRAP transporter small permease family.</text>
</comment>
<comment type="caution">
    <text evidence="11">The sequence shown here is derived from an EMBL/GenBank/DDBJ whole genome shotgun (WGS) entry which is preliminary data.</text>
</comment>
<keyword evidence="5 9" id="KW-0812">Transmembrane</keyword>
<evidence type="ECO:0000256" key="3">
    <source>
        <dbReference type="ARBA" id="ARBA00022475"/>
    </source>
</evidence>
<protein>
    <recommendedName>
        <fullName evidence="9">TRAP transporter small permease protein</fullName>
    </recommendedName>
</protein>
<evidence type="ECO:0000256" key="7">
    <source>
        <dbReference type="ARBA" id="ARBA00023136"/>
    </source>
</evidence>
<evidence type="ECO:0000256" key="1">
    <source>
        <dbReference type="ARBA" id="ARBA00004429"/>
    </source>
</evidence>
<organism evidence="11 12">
    <name type="scientific">Sessilibacter corallicola</name>
    <dbReference type="NCBI Taxonomy" id="2904075"/>
    <lineage>
        <taxon>Bacteria</taxon>
        <taxon>Pseudomonadati</taxon>
        <taxon>Pseudomonadota</taxon>
        <taxon>Gammaproteobacteria</taxon>
        <taxon>Cellvibrionales</taxon>
        <taxon>Cellvibrionaceae</taxon>
        <taxon>Sessilibacter</taxon>
    </lineage>
</organism>
<comment type="subunit">
    <text evidence="9">The complex comprises the extracytoplasmic solute receptor protein and the two transmembrane proteins.</text>
</comment>
<dbReference type="Pfam" id="PF04290">
    <property type="entry name" value="DctQ"/>
    <property type="match status" value="1"/>
</dbReference>
<dbReference type="InterPro" id="IPR055348">
    <property type="entry name" value="DctQ"/>
</dbReference>
<proteinExistence type="inferred from homology"/>
<keyword evidence="6 9" id="KW-1133">Transmembrane helix</keyword>
<sequence length="180" mass="20585">MNQSSSGANEPVPFADLIDRIIIRVCQSVAWIFLLLMIVILAQVTLRRGFSAGLIILEELQWHLYAIGVFIGVVYAQARDTHVRVDILRMRFSATARHIIEIIGLSVLLMPFLWVVFYHGLDFVYQSWRIGERSLAPAGLPWRWLIKSLIPLTMGLLMIAVLNRIARECVLLVRQFKKDA</sequence>
<comment type="subcellular location">
    <subcellularLocation>
        <location evidence="1 9">Cell inner membrane</location>
        <topology evidence="1 9">Multi-pass membrane protein</topology>
    </subcellularLocation>
</comment>
<keyword evidence="2 9" id="KW-0813">Transport</keyword>
<feature type="transmembrane region" description="Helical" evidence="9">
    <location>
        <begin position="141"/>
        <end position="162"/>
    </location>
</feature>
<dbReference type="InterPro" id="IPR007387">
    <property type="entry name" value="TRAP_DctQ"/>
</dbReference>
<keyword evidence="3" id="KW-1003">Cell membrane</keyword>
<keyword evidence="12" id="KW-1185">Reference proteome</keyword>
<feature type="domain" description="Tripartite ATP-independent periplasmic transporters DctQ component" evidence="10">
    <location>
        <begin position="36"/>
        <end position="167"/>
    </location>
</feature>
<keyword evidence="7 9" id="KW-0472">Membrane</keyword>
<evidence type="ECO:0000256" key="8">
    <source>
        <dbReference type="ARBA" id="ARBA00038436"/>
    </source>
</evidence>
<evidence type="ECO:0000256" key="9">
    <source>
        <dbReference type="RuleBase" id="RU369079"/>
    </source>
</evidence>
<evidence type="ECO:0000313" key="11">
    <source>
        <dbReference type="EMBL" id="GAA6167995.1"/>
    </source>
</evidence>
<dbReference type="RefSeq" id="WP_233090805.1">
    <property type="nucleotide sequence ID" value="NZ_BAABWN010000005.1"/>
</dbReference>
<evidence type="ECO:0000256" key="2">
    <source>
        <dbReference type="ARBA" id="ARBA00022448"/>
    </source>
</evidence>
<dbReference type="Proteomes" id="UP001465153">
    <property type="component" value="Unassembled WGS sequence"/>
</dbReference>
<evidence type="ECO:0000256" key="5">
    <source>
        <dbReference type="ARBA" id="ARBA00022692"/>
    </source>
</evidence>
<evidence type="ECO:0000313" key="12">
    <source>
        <dbReference type="Proteomes" id="UP001465153"/>
    </source>
</evidence>
<name>A0ABQ0A8L9_9GAMM</name>
<gene>
    <name evidence="11" type="ORF">NBRC116591_18060</name>
</gene>
<comment type="function">
    <text evidence="9">Part of the tripartite ATP-independent periplasmic (TRAP) transport system.</text>
</comment>
<keyword evidence="4 9" id="KW-0997">Cell inner membrane</keyword>
<reference evidence="11 12" key="1">
    <citation type="submission" date="2024-04" db="EMBL/GenBank/DDBJ databases">
        <title>Draft genome sequence of Sessilibacter corallicola NBRC 116591.</title>
        <authorList>
            <person name="Miyakawa T."/>
            <person name="Kusuya Y."/>
            <person name="Miura T."/>
        </authorList>
    </citation>
    <scope>NUCLEOTIDE SEQUENCE [LARGE SCALE GENOMIC DNA]</scope>
    <source>
        <strain evidence="11 12">KU-00831-HH</strain>
    </source>
</reference>
<evidence type="ECO:0000256" key="6">
    <source>
        <dbReference type="ARBA" id="ARBA00022989"/>
    </source>
</evidence>
<accession>A0ABQ0A8L9</accession>
<evidence type="ECO:0000259" key="10">
    <source>
        <dbReference type="Pfam" id="PF04290"/>
    </source>
</evidence>
<dbReference type="PANTHER" id="PTHR35011">
    <property type="entry name" value="2,3-DIKETO-L-GULONATE TRAP TRANSPORTER SMALL PERMEASE PROTEIN YIAM"/>
    <property type="match status" value="1"/>
</dbReference>
<feature type="transmembrane region" description="Helical" evidence="9">
    <location>
        <begin position="21"/>
        <end position="42"/>
    </location>
</feature>
<dbReference type="EMBL" id="BAABWN010000005">
    <property type="protein sequence ID" value="GAA6167995.1"/>
    <property type="molecule type" value="Genomic_DNA"/>
</dbReference>
<feature type="transmembrane region" description="Helical" evidence="9">
    <location>
        <begin position="99"/>
        <end position="121"/>
    </location>
</feature>